<organism evidence="1 2">
    <name type="scientific">Chara braunii</name>
    <name type="common">Braun's stonewort</name>
    <dbReference type="NCBI Taxonomy" id="69332"/>
    <lineage>
        <taxon>Eukaryota</taxon>
        <taxon>Viridiplantae</taxon>
        <taxon>Streptophyta</taxon>
        <taxon>Charophyceae</taxon>
        <taxon>Charales</taxon>
        <taxon>Characeae</taxon>
        <taxon>Chara</taxon>
    </lineage>
</organism>
<gene>
    <name evidence="1" type="ORF">CBR_g9104</name>
</gene>
<evidence type="ECO:0000313" key="2">
    <source>
        <dbReference type="Proteomes" id="UP000265515"/>
    </source>
</evidence>
<protein>
    <submittedName>
        <fullName evidence="1">Uncharacterized protein</fullName>
    </submittedName>
</protein>
<evidence type="ECO:0000313" key="1">
    <source>
        <dbReference type="EMBL" id="GBG71691.1"/>
    </source>
</evidence>
<dbReference type="Proteomes" id="UP000265515">
    <property type="component" value="Unassembled WGS sequence"/>
</dbReference>
<accession>A0A388KNR3</accession>
<name>A0A388KNR3_CHABU</name>
<comment type="caution">
    <text evidence="1">The sequence shown here is derived from an EMBL/GenBank/DDBJ whole genome shotgun (WGS) entry which is preliminary data.</text>
</comment>
<dbReference type="AlphaFoldDB" id="A0A388KNR3"/>
<sequence length="720" mass="81654">MLGFSDLAVLAGAWDRGRHEFDDESEVLCEKLELRKQEYVRECRELGGRSAKVKQIFLKIWDVDDSQLEGRVLETRTGDPVVTQDNHVTLCDDLAIEEEERIEMERAIAAIKATTQDSPPASGKKGGEASERDQYTAFVPLASMYWVEHTSTAFRHAIWKMDTFNHLAPISVRALQFLGNVTDEQVRQCKTMILKGKPKYCGRANPLDPQDLKFPPMHELDPDKCGETNSAQDRNGWVNAPGQMTTLPNGRKAWRRQKSECDTFLHLKYTSRVMEPLSIRRLINGVLSRVIGDDTATWLERTRIGWTYKHSKASRLCRPAETFCDFNVSQWMEGYDPEQYPCRTRRYSDMRSSWSIELLHNEGCTHVITLDSSITDSPLLQNIINADLNHIPCMALDVDEAIAELGSFLDELFARVMELRDLTDSTKSFLRRIILKKGKEKMEKYRVTHRHVAAEPFEHPTVKSELTFLTSRFLICPTDKAPNTPAFVCKNFIRKLAFQRLSDPEFASISAPPATVISCIRGELSALPTIPAATALLPYLMAVLKAHKGTFRWITNTANTIISPAAEVCACLLRFLLPLVQAFCQDKSLEVEQHGVKPNLWWAISSVGEFYANLPEKVYSVFTTDITRCFETIPTDNSEDSLTVAVRFYVQCAMQVRRERSSSHAIRIRFGGGGDLQPSWADAGQPEEMGTLLFRKGDIYWLSKWCIANNCAWENKCGGR</sequence>
<keyword evidence="2" id="KW-1185">Reference proteome</keyword>
<dbReference type="Gramene" id="GBG71691">
    <property type="protein sequence ID" value="GBG71691"/>
    <property type="gene ID" value="CBR_g9104"/>
</dbReference>
<dbReference type="EMBL" id="BFEA01000152">
    <property type="protein sequence ID" value="GBG71691.1"/>
    <property type="molecule type" value="Genomic_DNA"/>
</dbReference>
<reference evidence="1 2" key="1">
    <citation type="journal article" date="2018" name="Cell">
        <title>The Chara Genome: Secondary Complexity and Implications for Plant Terrestrialization.</title>
        <authorList>
            <person name="Nishiyama T."/>
            <person name="Sakayama H."/>
            <person name="Vries J.D."/>
            <person name="Buschmann H."/>
            <person name="Saint-Marcoux D."/>
            <person name="Ullrich K.K."/>
            <person name="Haas F.B."/>
            <person name="Vanderstraeten L."/>
            <person name="Becker D."/>
            <person name="Lang D."/>
            <person name="Vosolsobe S."/>
            <person name="Rombauts S."/>
            <person name="Wilhelmsson P.K.I."/>
            <person name="Janitza P."/>
            <person name="Kern R."/>
            <person name="Heyl A."/>
            <person name="Rumpler F."/>
            <person name="Villalobos L.I.A.C."/>
            <person name="Clay J.M."/>
            <person name="Skokan R."/>
            <person name="Toyoda A."/>
            <person name="Suzuki Y."/>
            <person name="Kagoshima H."/>
            <person name="Schijlen E."/>
            <person name="Tajeshwar N."/>
            <person name="Catarino B."/>
            <person name="Hetherington A.J."/>
            <person name="Saltykova A."/>
            <person name="Bonnot C."/>
            <person name="Breuninger H."/>
            <person name="Symeonidi A."/>
            <person name="Radhakrishnan G.V."/>
            <person name="Van Nieuwerburgh F."/>
            <person name="Deforce D."/>
            <person name="Chang C."/>
            <person name="Karol K.G."/>
            <person name="Hedrich R."/>
            <person name="Ulvskov P."/>
            <person name="Glockner G."/>
            <person name="Delwiche C.F."/>
            <person name="Petrasek J."/>
            <person name="Van de Peer Y."/>
            <person name="Friml J."/>
            <person name="Beilby M."/>
            <person name="Dolan L."/>
            <person name="Kohara Y."/>
            <person name="Sugano S."/>
            <person name="Fujiyama A."/>
            <person name="Delaux P.-M."/>
            <person name="Quint M."/>
            <person name="TheiBen G."/>
            <person name="Hagemann M."/>
            <person name="Harholt J."/>
            <person name="Dunand C."/>
            <person name="Zachgo S."/>
            <person name="Langdale J."/>
            <person name="Maumus F."/>
            <person name="Straeten D.V.D."/>
            <person name="Gould S.B."/>
            <person name="Rensing S.A."/>
        </authorList>
    </citation>
    <scope>NUCLEOTIDE SEQUENCE [LARGE SCALE GENOMIC DNA]</scope>
    <source>
        <strain evidence="1 2">S276</strain>
    </source>
</reference>
<proteinExistence type="predicted"/>